<feature type="transmembrane region" description="Helical" evidence="6">
    <location>
        <begin position="187"/>
        <end position="205"/>
    </location>
</feature>
<evidence type="ECO:0000259" key="7">
    <source>
        <dbReference type="Pfam" id="PF04234"/>
    </source>
</evidence>
<proteinExistence type="predicted"/>
<keyword evidence="6" id="KW-1133">Transmembrane helix</keyword>
<dbReference type="InterPro" id="IPR032694">
    <property type="entry name" value="CopC/D"/>
</dbReference>
<keyword evidence="6" id="KW-0812">Transmembrane</keyword>
<evidence type="ECO:0000256" key="5">
    <source>
        <dbReference type="SAM" id="MobiDB-lite"/>
    </source>
</evidence>
<evidence type="ECO:0000313" key="9">
    <source>
        <dbReference type="Proteomes" id="UP001268542"/>
    </source>
</evidence>
<comment type="subcellular location">
    <subcellularLocation>
        <location evidence="1">Cell envelope</location>
    </subcellularLocation>
</comment>
<evidence type="ECO:0000256" key="3">
    <source>
        <dbReference type="ARBA" id="ARBA00022729"/>
    </source>
</evidence>
<reference evidence="8 9" key="1">
    <citation type="submission" date="2023-08" db="EMBL/GenBank/DDBJ databases">
        <title>Nocardioides seae sp. nov., a bacterium isolated from a soil.</title>
        <authorList>
            <person name="Wang X."/>
        </authorList>
    </citation>
    <scope>NUCLEOTIDE SEQUENCE [LARGE SCALE GENOMIC DNA]</scope>
    <source>
        <strain evidence="8 9">YZH12</strain>
    </source>
</reference>
<organism evidence="8 9">
    <name type="scientific">Nocardioides imazamoxiresistens</name>
    <dbReference type="NCBI Taxonomy" id="3231893"/>
    <lineage>
        <taxon>Bacteria</taxon>
        <taxon>Bacillati</taxon>
        <taxon>Actinomycetota</taxon>
        <taxon>Actinomycetes</taxon>
        <taxon>Propionibacteriales</taxon>
        <taxon>Nocardioidaceae</taxon>
        <taxon>Nocardioides</taxon>
    </lineage>
</organism>
<keyword evidence="9" id="KW-1185">Reference proteome</keyword>
<keyword evidence="3" id="KW-0732">Signal</keyword>
<keyword evidence="4" id="KW-0186">Copper</keyword>
<dbReference type="InterPro" id="IPR014756">
    <property type="entry name" value="Ig_E-set"/>
</dbReference>
<dbReference type="InterPro" id="IPR014755">
    <property type="entry name" value="Cu-Rt/internalin_Ig-like"/>
</dbReference>
<protein>
    <submittedName>
        <fullName evidence="8">Copper resistance protein CopC</fullName>
    </submittedName>
</protein>
<feature type="domain" description="CopC" evidence="7">
    <location>
        <begin position="40"/>
        <end position="130"/>
    </location>
</feature>
<sequence length="210" mass="20701">MTRPTTRGTARGLAALALALLPALAGVLALGGAFAPAQAHATLSSSDPAADSSVAQLPEEVSLTFNQEMRGPAYVLVTGPDGEAADGDPTIDGTTVTQAVTPGAAGTYTIAYRVVSADGHPVSGEIPFEITEGTGSAGGSEGSGAADGATDDGAGDPQVDGETIESGAADEAAGGEQGWWSRHGDHVLIFGGLFVVAGGLLYGALRRNPA</sequence>
<dbReference type="Gene3D" id="2.60.40.1220">
    <property type="match status" value="1"/>
</dbReference>
<dbReference type="InterPro" id="IPR007348">
    <property type="entry name" value="CopC_dom"/>
</dbReference>
<dbReference type="RefSeq" id="WP_315732609.1">
    <property type="nucleotide sequence ID" value="NZ_JAVYII010000003.1"/>
</dbReference>
<dbReference type="PANTHER" id="PTHR34820:SF4">
    <property type="entry name" value="INNER MEMBRANE PROTEIN YEBZ"/>
    <property type="match status" value="1"/>
</dbReference>
<dbReference type="Pfam" id="PF04234">
    <property type="entry name" value="CopC"/>
    <property type="match status" value="1"/>
</dbReference>
<dbReference type="PANTHER" id="PTHR34820">
    <property type="entry name" value="INNER MEMBRANE PROTEIN YEBZ"/>
    <property type="match status" value="1"/>
</dbReference>
<gene>
    <name evidence="8" type="ORF">RDV89_08860</name>
</gene>
<evidence type="ECO:0000256" key="6">
    <source>
        <dbReference type="SAM" id="Phobius"/>
    </source>
</evidence>
<accession>A0ABU3PVC8</accession>
<comment type="caution">
    <text evidence="8">The sequence shown here is derived from an EMBL/GenBank/DDBJ whole genome shotgun (WGS) entry which is preliminary data.</text>
</comment>
<evidence type="ECO:0000313" key="8">
    <source>
        <dbReference type="EMBL" id="MDT9593176.1"/>
    </source>
</evidence>
<dbReference type="EMBL" id="JAVYII010000003">
    <property type="protein sequence ID" value="MDT9593176.1"/>
    <property type="molecule type" value="Genomic_DNA"/>
</dbReference>
<dbReference type="SUPFAM" id="SSF81296">
    <property type="entry name" value="E set domains"/>
    <property type="match status" value="1"/>
</dbReference>
<feature type="region of interest" description="Disordered" evidence="5">
    <location>
        <begin position="130"/>
        <end position="162"/>
    </location>
</feature>
<evidence type="ECO:0000256" key="2">
    <source>
        <dbReference type="ARBA" id="ARBA00022723"/>
    </source>
</evidence>
<keyword evidence="6" id="KW-0472">Membrane</keyword>
<evidence type="ECO:0000256" key="1">
    <source>
        <dbReference type="ARBA" id="ARBA00004196"/>
    </source>
</evidence>
<keyword evidence="2" id="KW-0479">Metal-binding</keyword>
<evidence type="ECO:0000256" key="4">
    <source>
        <dbReference type="ARBA" id="ARBA00023008"/>
    </source>
</evidence>
<name>A0ABU3PVC8_9ACTN</name>
<dbReference type="Proteomes" id="UP001268542">
    <property type="component" value="Unassembled WGS sequence"/>
</dbReference>